<dbReference type="AlphaFoldDB" id="A0A6J8CNA3"/>
<keyword evidence="1" id="KW-0106">Calcium</keyword>
<dbReference type="PROSITE" id="PS50222">
    <property type="entry name" value="EF_HAND_2"/>
    <property type="match status" value="1"/>
</dbReference>
<protein>
    <recommendedName>
        <fullName evidence="3">EF-hand domain-containing protein</fullName>
    </recommendedName>
</protein>
<dbReference type="InterPro" id="IPR013083">
    <property type="entry name" value="Znf_RING/FYVE/PHD"/>
</dbReference>
<name>A0A6J8CNA3_MYTCO</name>
<dbReference type="Pfam" id="PF16744">
    <property type="entry name" value="zf-RING_15"/>
    <property type="match status" value="1"/>
</dbReference>
<dbReference type="InterPro" id="IPR018247">
    <property type="entry name" value="EF_Hand_1_Ca_BS"/>
</dbReference>
<evidence type="ECO:0000313" key="4">
    <source>
        <dbReference type="EMBL" id="CAC5396839.1"/>
    </source>
</evidence>
<evidence type="ECO:0000313" key="5">
    <source>
        <dbReference type="Proteomes" id="UP000507470"/>
    </source>
</evidence>
<organism evidence="4 5">
    <name type="scientific">Mytilus coruscus</name>
    <name type="common">Sea mussel</name>
    <dbReference type="NCBI Taxonomy" id="42192"/>
    <lineage>
        <taxon>Eukaryota</taxon>
        <taxon>Metazoa</taxon>
        <taxon>Spiralia</taxon>
        <taxon>Lophotrochozoa</taxon>
        <taxon>Mollusca</taxon>
        <taxon>Bivalvia</taxon>
        <taxon>Autobranchia</taxon>
        <taxon>Pteriomorphia</taxon>
        <taxon>Mytilida</taxon>
        <taxon>Mytiloidea</taxon>
        <taxon>Mytilidae</taxon>
        <taxon>Mytilinae</taxon>
        <taxon>Mytilus</taxon>
    </lineage>
</organism>
<dbReference type="InterPro" id="IPR011011">
    <property type="entry name" value="Znf_FYVE_PHD"/>
</dbReference>
<gene>
    <name evidence="4" type="ORF">MCOR_31344</name>
</gene>
<dbReference type="Gene3D" id="1.10.238.10">
    <property type="entry name" value="EF-hand"/>
    <property type="match status" value="1"/>
</dbReference>
<accession>A0A6J8CNA3</accession>
<evidence type="ECO:0000256" key="2">
    <source>
        <dbReference type="SAM" id="MobiDB-lite"/>
    </source>
</evidence>
<evidence type="ECO:0000259" key="3">
    <source>
        <dbReference type="PROSITE" id="PS50222"/>
    </source>
</evidence>
<dbReference type="PROSITE" id="PS00018">
    <property type="entry name" value="EF_HAND_1"/>
    <property type="match status" value="1"/>
</dbReference>
<proteinExistence type="predicted"/>
<dbReference type="InterPro" id="IPR011992">
    <property type="entry name" value="EF-hand-dom_pair"/>
</dbReference>
<reference evidence="4 5" key="1">
    <citation type="submission" date="2020-06" db="EMBL/GenBank/DDBJ databases">
        <authorList>
            <person name="Li R."/>
            <person name="Bekaert M."/>
        </authorList>
    </citation>
    <scope>NUCLEOTIDE SEQUENCE [LARGE SCALE GENOMIC DNA]</scope>
    <source>
        <strain evidence="5">wild</strain>
    </source>
</reference>
<keyword evidence="5" id="KW-1185">Reference proteome</keyword>
<evidence type="ECO:0000256" key="1">
    <source>
        <dbReference type="ARBA" id="ARBA00022837"/>
    </source>
</evidence>
<dbReference type="GO" id="GO:0005509">
    <property type="term" value="F:calcium ion binding"/>
    <property type="evidence" value="ECO:0007669"/>
    <property type="project" value="InterPro"/>
</dbReference>
<sequence>MGTGVSREDEEKQTNIRVKVQAVTAFESAGRKHREKRKSPLDKRKTKQNGKSEESKQSGWDRAREKSLSKLHVKDTSLRLSDFNKITRKTQLDEDDIKPVDIPYITSEKVEPEELCHVCSVYTGRETYPCRICYKVYHEGCLRKLGQCKDPASSALLKRAVKPVGWSCHKCDNLSNVLTEEEMCNLMSLFERHEVMRDSSISLEDYLDFRKRVYNELTNSEMEHGQIQEETRTYHRVDKDNTGSITWWEFLNFETTRILQLRHKNSLLHLLHNREIELARRLFQIYDEEHDGVISEHNARKAIATWYTLFLEPDEALNGYAIMSQVKTEDIGKVITENLTFTMDDETSSERTMSWNDYLLELAIYIIAARSNLSPVPVEGSEWTKSVVVSTEMDCDLKRTSL</sequence>
<feature type="domain" description="EF-hand" evidence="3">
    <location>
        <begin position="274"/>
        <end position="309"/>
    </location>
</feature>
<dbReference type="Gene3D" id="3.30.40.10">
    <property type="entry name" value="Zinc/RING finger domain, C3HC4 (zinc finger)"/>
    <property type="match status" value="1"/>
</dbReference>
<dbReference type="InterPro" id="IPR031946">
    <property type="entry name" value="KIAA1045_Zf_RING"/>
</dbReference>
<feature type="region of interest" description="Disordered" evidence="2">
    <location>
        <begin position="24"/>
        <end position="67"/>
    </location>
</feature>
<dbReference type="OrthoDB" id="9978298at2759"/>
<dbReference type="SUPFAM" id="SSF47473">
    <property type="entry name" value="EF-hand"/>
    <property type="match status" value="1"/>
</dbReference>
<feature type="compositionally biased region" description="Basic and acidic residues" evidence="2">
    <location>
        <begin position="50"/>
        <end position="67"/>
    </location>
</feature>
<dbReference type="Proteomes" id="UP000507470">
    <property type="component" value="Unassembled WGS sequence"/>
</dbReference>
<dbReference type="SUPFAM" id="SSF57903">
    <property type="entry name" value="FYVE/PHD zinc finger"/>
    <property type="match status" value="1"/>
</dbReference>
<dbReference type="InterPro" id="IPR002048">
    <property type="entry name" value="EF_hand_dom"/>
</dbReference>
<dbReference type="EMBL" id="CACVKT020005661">
    <property type="protein sequence ID" value="CAC5396839.1"/>
    <property type="molecule type" value="Genomic_DNA"/>
</dbReference>